<feature type="signal peptide" evidence="1">
    <location>
        <begin position="1"/>
        <end position="19"/>
    </location>
</feature>
<evidence type="ECO:0000313" key="3">
    <source>
        <dbReference type="Proteomes" id="UP000429958"/>
    </source>
</evidence>
<dbReference type="EMBL" id="VUMD01000040">
    <property type="protein sequence ID" value="MSS38704.1"/>
    <property type="molecule type" value="Genomic_DNA"/>
</dbReference>
<evidence type="ECO:0000313" key="2">
    <source>
        <dbReference type="EMBL" id="MSS38704.1"/>
    </source>
</evidence>
<dbReference type="Proteomes" id="UP000429958">
    <property type="component" value="Unassembled WGS sequence"/>
</dbReference>
<accession>A0A7X2NPI1</accession>
<dbReference type="NCBIfam" id="TIGR04088">
    <property type="entry name" value="cognate_SipW"/>
    <property type="match status" value="1"/>
</dbReference>
<feature type="chain" id="PRO_5039347483" description="SipW-cognate class signal peptide" evidence="1">
    <location>
        <begin position="20"/>
        <end position="66"/>
    </location>
</feature>
<dbReference type="InterPro" id="IPR022121">
    <property type="entry name" value="Peptidase_M73_camelysin"/>
</dbReference>
<sequence length="66" mass="6973">MKKRLMVTLAASALIGALAVGGTVAYLTDNEVAQNTFTIGKVQIDLLEPAYVVDNAKKYAPESEGC</sequence>
<name>A0A7X2NPI1_9CLOT</name>
<proteinExistence type="predicted"/>
<evidence type="ECO:0008006" key="4">
    <source>
        <dbReference type="Google" id="ProtNLM"/>
    </source>
</evidence>
<dbReference type="RefSeq" id="WP_154474071.1">
    <property type="nucleotide sequence ID" value="NZ_VUMD01000040.1"/>
</dbReference>
<comment type="caution">
    <text evidence="2">The sequence shown here is derived from an EMBL/GenBank/DDBJ whole genome shotgun (WGS) entry which is preliminary data.</text>
</comment>
<dbReference type="Pfam" id="PF12389">
    <property type="entry name" value="Peptidase_M73"/>
    <property type="match status" value="1"/>
</dbReference>
<evidence type="ECO:0000256" key="1">
    <source>
        <dbReference type="SAM" id="SignalP"/>
    </source>
</evidence>
<gene>
    <name evidence="2" type="ORF">FYJ39_19930</name>
</gene>
<keyword evidence="1" id="KW-0732">Signal</keyword>
<dbReference type="InterPro" id="IPR023833">
    <property type="entry name" value="Signal_pept_SipW-depend-type"/>
</dbReference>
<dbReference type="AlphaFoldDB" id="A0A7X2NPI1"/>
<keyword evidence="3" id="KW-1185">Reference proteome</keyword>
<protein>
    <recommendedName>
        <fullName evidence="4">SipW-cognate class signal peptide</fullName>
    </recommendedName>
</protein>
<reference evidence="2 3" key="1">
    <citation type="submission" date="2019-08" db="EMBL/GenBank/DDBJ databases">
        <title>In-depth cultivation of the pig gut microbiome towards novel bacterial diversity and tailored functional studies.</title>
        <authorList>
            <person name="Wylensek D."/>
            <person name="Hitch T.C.A."/>
            <person name="Clavel T."/>
        </authorList>
    </citation>
    <scope>NUCLEOTIDE SEQUENCE [LARGE SCALE GENOMIC DNA]</scope>
    <source>
        <strain evidence="2 3">WCA-389-WT-23D1</strain>
    </source>
</reference>
<organism evidence="2 3">
    <name type="scientific">Clostridium porci</name>
    <dbReference type="NCBI Taxonomy" id="2605778"/>
    <lineage>
        <taxon>Bacteria</taxon>
        <taxon>Bacillati</taxon>
        <taxon>Bacillota</taxon>
        <taxon>Clostridia</taxon>
        <taxon>Eubacteriales</taxon>
        <taxon>Clostridiaceae</taxon>
        <taxon>Clostridium</taxon>
    </lineage>
</organism>